<sequence>MLRKFENCSVICAPCRSGWRVAPVSYNDVSEKLCHWRVAQLHVARHASSMFIARDAQAGWRDAPAR</sequence>
<evidence type="ECO:0000313" key="1">
    <source>
        <dbReference type="EMBL" id="MCI83097.1"/>
    </source>
</evidence>
<feature type="non-terminal residue" evidence="1">
    <location>
        <position position="66"/>
    </location>
</feature>
<dbReference type="EMBL" id="LXQA011059052">
    <property type="protein sequence ID" value="MCI83097.1"/>
    <property type="molecule type" value="Genomic_DNA"/>
</dbReference>
<dbReference type="AlphaFoldDB" id="A0A392V4K1"/>
<accession>A0A392V4K1</accession>
<name>A0A392V4K1_9FABA</name>
<evidence type="ECO:0000313" key="2">
    <source>
        <dbReference type="Proteomes" id="UP000265520"/>
    </source>
</evidence>
<dbReference type="Proteomes" id="UP000265520">
    <property type="component" value="Unassembled WGS sequence"/>
</dbReference>
<keyword evidence="2" id="KW-1185">Reference proteome</keyword>
<organism evidence="1 2">
    <name type="scientific">Trifolium medium</name>
    <dbReference type="NCBI Taxonomy" id="97028"/>
    <lineage>
        <taxon>Eukaryota</taxon>
        <taxon>Viridiplantae</taxon>
        <taxon>Streptophyta</taxon>
        <taxon>Embryophyta</taxon>
        <taxon>Tracheophyta</taxon>
        <taxon>Spermatophyta</taxon>
        <taxon>Magnoliopsida</taxon>
        <taxon>eudicotyledons</taxon>
        <taxon>Gunneridae</taxon>
        <taxon>Pentapetalae</taxon>
        <taxon>rosids</taxon>
        <taxon>fabids</taxon>
        <taxon>Fabales</taxon>
        <taxon>Fabaceae</taxon>
        <taxon>Papilionoideae</taxon>
        <taxon>50 kb inversion clade</taxon>
        <taxon>NPAAA clade</taxon>
        <taxon>Hologalegina</taxon>
        <taxon>IRL clade</taxon>
        <taxon>Trifolieae</taxon>
        <taxon>Trifolium</taxon>
    </lineage>
</organism>
<comment type="caution">
    <text evidence="1">The sequence shown here is derived from an EMBL/GenBank/DDBJ whole genome shotgun (WGS) entry which is preliminary data.</text>
</comment>
<reference evidence="1 2" key="1">
    <citation type="journal article" date="2018" name="Front. Plant Sci.">
        <title>Red Clover (Trifolium pratense) and Zigzag Clover (T. medium) - A Picture of Genomic Similarities and Differences.</title>
        <authorList>
            <person name="Dluhosova J."/>
            <person name="Istvanek J."/>
            <person name="Nedelnik J."/>
            <person name="Repkova J."/>
        </authorList>
    </citation>
    <scope>NUCLEOTIDE SEQUENCE [LARGE SCALE GENOMIC DNA]</scope>
    <source>
        <strain evidence="2">cv. 10/8</strain>
        <tissue evidence="1">Leaf</tissue>
    </source>
</reference>
<protein>
    <submittedName>
        <fullName evidence="1">Uncharacterized protein</fullName>
    </submittedName>
</protein>
<proteinExistence type="predicted"/>